<dbReference type="STRING" id="4846.A0A367JYS6"/>
<gene>
    <name evidence="2" type="ORF">CU098_003290</name>
</gene>
<feature type="region of interest" description="Disordered" evidence="1">
    <location>
        <begin position="262"/>
        <end position="324"/>
    </location>
</feature>
<dbReference type="AlphaFoldDB" id="A0A367JYS6"/>
<sequence>IEGLDDPDAGIEDGTLHIPCHELRQRVFEPVINQVIDLIEEQVQLSSIKLDAIFLVGGFGQSTYLYRRVLAEFQSRVGFIGVPPRGELAVVRGAVYFGLNPHMVTERVSRRTYGLETRMVFDPRHDPPEQCIKGDDNRLFYLFAYDGDGPIPRLTTHPNVFKVARFPIKMPKFADVQKGQPVFMTIKMYFGQTEIKIEAQIRDRKFTFTSAFETMEREMMQSLNSQTNMLSIKPDEEHNSLAPGYGNGGMYGYTGSSAGSNVSAGYTNQSRPPSLPSRDNGYPSPMSNPRSDNDNTFYDGDSRHSASNTGSSRKIFGIKFGKKR</sequence>
<dbReference type="PANTHER" id="PTHR14187:SF5">
    <property type="entry name" value="HEAT SHOCK 70 KDA PROTEIN 12A"/>
    <property type="match status" value="1"/>
</dbReference>
<evidence type="ECO:0000313" key="2">
    <source>
        <dbReference type="EMBL" id="RCH95049.1"/>
    </source>
</evidence>
<comment type="caution">
    <text evidence="2">The sequence shown here is derived from an EMBL/GenBank/DDBJ whole genome shotgun (WGS) entry which is preliminary data.</text>
</comment>
<evidence type="ECO:0000256" key="1">
    <source>
        <dbReference type="SAM" id="MobiDB-lite"/>
    </source>
</evidence>
<dbReference type="PANTHER" id="PTHR14187">
    <property type="entry name" value="ALPHA KINASE/ELONGATION FACTOR 2 KINASE"/>
    <property type="match status" value="1"/>
</dbReference>
<name>A0A367JYS6_RHIST</name>
<evidence type="ECO:0000313" key="3">
    <source>
        <dbReference type="Proteomes" id="UP000253551"/>
    </source>
</evidence>
<accession>A0A367JYS6</accession>
<feature type="non-terminal residue" evidence="2">
    <location>
        <position position="1"/>
    </location>
</feature>
<dbReference type="EMBL" id="PJQM01002477">
    <property type="protein sequence ID" value="RCH95049.1"/>
    <property type="molecule type" value="Genomic_DNA"/>
</dbReference>
<protein>
    <submittedName>
        <fullName evidence="2">Uncharacterized protein</fullName>
    </submittedName>
</protein>
<dbReference type="SUPFAM" id="SSF53067">
    <property type="entry name" value="Actin-like ATPase domain"/>
    <property type="match status" value="1"/>
</dbReference>
<organism evidence="2 3">
    <name type="scientific">Rhizopus stolonifer</name>
    <name type="common">Rhizopus nigricans</name>
    <dbReference type="NCBI Taxonomy" id="4846"/>
    <lineage>
        <taxon>Eukaryota</taxon>
        <taxon>Fungi</taxon>
        <taxon>Fungi incertae sedis</taxon>
        <taxon>Mucoromycota</taxon>
        <taxon>Mucoromycotina</taxon>
        <taxon>Mucoromycetes</taxon>
        <taxon>Mucorales</taxon>
        <taxon>Mucorineae</taxon>
        <taxon>Rhizopodaceae</taxon>
        <taxon>Rhizopus</taxon>
    </lineage>
</organism>
<feature type="compositionally biased region" description="Polar residues" evidence="1">
    <location>
        <begin position="262"/>
        <end position="272"/>
    </location>
</feature>
<proteinExistence type="predicted"/>
<reference evidence="2 3" key="1">
    <citation type="journal article" date="2018" name="G3 (Bethesda)">
        <title>Phylogenetic and Phylogenomic Definition of Rhizopus Species.</title>
        <authorList>
            <person name="Gryganskyi A.P."/>
            <person name="Golan J."/>
            <person name="Dolatabadi S."/>
            <person name="Mondo S."/>
            <person name="Robb S."/>
            <person name="Idnurm A."/>
            <person name="Muszewska A."/>
            <person name="Steczkiewicz K."/>
            <person name="Masonjones S."/>
            <person name="Liao H.L."/>
            <person name="Gajdeczka M.T."/>
            <person name="Anike F."/>
            <person name="Vuek A."/>
            <person name="Anishchenko I.M."/>
            <person name="Voigt K."/>
            <person name="de Hoog G.S."/>
            <person name="Smith M.E."/>
            <person name="Heitman J."/>
            <person name="Vilgalys R."/>
            <person name="Stajich J.E."/>
        </authorList>
    </citation>
    <scope>NUCLEOTIDE SEQUENCE [LARGE SCALE GENOMIC DNA]</scope>
    <source>
        <strain evidence="2 3">LSU 92-RS-03</strain>
    </source>
</reference>
<dbReference type="InterPro" id="IPR043129">
    <property type="entry name" value="ATPase_NBD"/>
</dbReference>
<dbReference type="Proteomes" id="UP000253551">
    <property type="component" value="Unassembled WGS sequence"/>
</dbReference>
<feature type="compositionally biased region" description="Polar residues" evidence="1">
    <location>
        <begin position="285"/>
        <end position="296"/>
    </location>
</feature>
<dbReference type="OrthoDB" id="2963168at2759"/>
<keyword evidence="3" id="KW-1185">Reference proteome</keyword>